<protein>
    <submittedName>
        <fullName evidence="1">Uncharacterized protein</fullName>
    </submittedName>
</protein>
<evidence type="ECO:0000313" key="2">
    <source>
        <dbReference type="Proteomes" id="UP000001025"/>
    </source>
</evidence>
<dbReference type="EnsemblBacteria" id="CAD75389">
    <property type="protein sequence ID" value="CAD75389"/>
    <property type="gene ID" value="RB7484"/>
</dbReference>
<dbReference type="KEGG" id="rba:RB7484"/>
<dbReference type="AlphaFoldDB" id="Q7UNM9"/>
<dbReference type="HOGENOM" id="CLU_3047387_0_0_0"/>
<name>Q7UNM9_RHOBA</name>
<accession>Q7UNM9</accession>
<dbReference type="InParanoid" id="Q7UNM9"/>
<sequence>MSLRKEPPSTAYPPSPGWIRSSHRRFCEKNVRRFWSFDCELQSDGRFLLMLVFR</sequence>
<evidence type="ECO:0000313" key="1">
    <source>
        <dbReference type="EMBL" id="CAD75389.1"/>
    </source>
</evidence>
<dbReference type="STRING" id="243090.RB7484"/>
<dbReference type="Proteomes" id="UP000001025">
    <property type="component" value="Chromosome"/>
</dbReference>
<reference evidence="1 2" key="1">
    <citation type="journal article" date="2003" name="Proc. Natl. Acad. Sci. U.S.A.">
        <title>Complete genome sequence of the marine planctomycete Pirellula sp. strain 1.</title>
        <authorList>
            <person name="Gloeckner F.O."/>
            <person name="Kube M."/>
            <person name="Bauer M."/>
            <person name="Teeling H."/>
            <person name="Lombardot T."/>
            <person name="Ludwig W."/>
            <person name="Gade D."/>
            <person name="Beck A."/>
            <person name="Borzym K."/>
            <person name="Heitmann K."/>
            <person name="Rabus R."/>
            <person name="Schlesner H."/>
            <person name="Amann R."/>
            <person name="Reinhardt R."/>
        </authorList>
    </citation>
    <scope>NUCLEOTIDE SEQUENCE [LARGE SCALE GENOMIC DNA]</scope>
    <source>
        <strain evidence="2">DSM 10527 / NCIMB 13988 / SH1</strain>
    </source>
</reference>
<keyword evidence="2" id="KW-1185">Reference proteome</keyword>
<dbReference type="EMBL" id="BX294146">
    <property type="protein sequence ID" value="CAD75389.1"/>
    <property type="molecule type" value="Genomic_DNA"/>
</dbReference>
<proteinExistence type="predicted"/>
<gene>
    <name evidence="1" type="ordered locus">RB7484</name>
</gene>
<organism evidence="1 2">
    <name type="scientific">Rhodopirellula baltica (strain DSM 10527 / NCIMB 13988 / SH1)</name>
    <dbReference type="NCBI Taxonomy" id="243090"/>
    <lineage>
        <taxon>Bacteria</taxon>
        <taxon>Pseudomonadati</taxon>
        <taxon>Planctomycetota</taxon>
        <taxon>Planctomycetia</taxon>
        <taxon>Pirellulales</taxon>
        <taxon>Pirellulaceae</taxon>
        <taxon>Rhodopirellula</taxon>
    </lineage>
</organism>